<reference evidence="1 2" key="1">
    <citation type="submission" date="2018-11" db="EMBL/GenBank/DDBJ databases">
        <authorList>
            <consortium name="Pathogen Informatics"/>
        </authorList>
    </citation>
    <scope>NUCLEOTIDE SEQUENCE [LARGE SCALE GENOMIC DNA]</scope>
    <source>
        <strain>Denwood</strain>
        <strain evidence="2">Zambia</strain>
    </source>
</reference>
<organism evidence="1 2">
    <name type="scientific">Schistosoma mattheei</name>
    <dbReference type="NCBI Taxonomy" id="31246"/>
    <lineage>
        <taxon>Eukaryota</taxon>
        <taxon>Metazoa</taxon>
        <taxon>Spiralia</taxon>
        <taxon>Lophotrochozoa</taxon>
        <taxon>Platyhelminthes</taxon>
        <taxon>Trematoda</taxon>
        <taxon>Digenea</taxon>
        <taxon>Strigeidida</taxon>
        <taxon>Schistosomatoidea</taxon>
        <taxon>Schistosomatidae</taxon>
        <taxon>Schistosoma</taxon>
    </lineage>
</organism>
<gene>
    <name evidence="1" type="ORF">SMTD_LOCUS368</name>
</gene>
<feature type="non-terminal residue" evidence="1">
    <location>
        <position position="1"/>
    </location>
</feature>
<name>A0A183NE32_9TREM</name>
<evidence type="ECO:0000313" key="1">
    <source>
        <dbReference type="EMBL" id="VDO69809.1"/>
    </source>
</evidence>
<keyword evidence="2" id="KW-1185">Reference proteome</keyword>
<evidence type="ECO:0000313" key="2">
    <source>
        <dbReference type="Proteomes" id="UP000269396"/>
    </source>
</evidence>
<protein>
    <submittedName>
        <fullName evidence="1">Uncharacterized protein</fullName>
    </submittedName>
</protein>
<dbReference type="EMBL" id="UZAL01000309">
    <property type="protein sequence ID" value="VDO69809.1"/>
    <property type="molecule type" value="Genomic_DNA"/>
</dbReference>
<proteinExistence type="predicted"/>
<dbReference type="AlphaFoldDB" id="A0A183NE32"/>
<dbReference type="STRING" id="31246.A0A183NE32"/>
<dbReference type="Proteomes" id="UP000269396">
    <property type="component" value="Unassembled WGS sequence"/>
</dbReference>
<sequence length="145" mass="15732">PTCFKCERGTEAGVLNCKYLFSKDISSSAGSHVVHSLKSNVDGNSLKTVLLDEDLSVHLHSNVLPNLTPDCTTTTTTTPSTILINPSRINTLSFNTSSNPVNSVMGNQHDTHVPISNDSIKPPINVNIDVSKFRSIIFKKILITL</sequence>
<accession>A0A183NE32</accession>